<feature type="transmembrane region" description="Helical" evidence="5">
    <location>
        <begin position="69"/>
        <end position="89"/>
    </location>
</feature>
<comment type="subcellular location">
    <subcellularLocation>
        <location evidence="1">Membrane</location>
        <topology evidence="1">Multi-pass membrane protein</topology>
    </subcellularLocation>
</comment>
<proteinExistence type="predicted"/>
<dbReference type="InterPro" id="IPR038770">
    <property type="entry name" value="Na+/solute_symporter_sf"/>
</dbReference>
<dbReference type="RefSeq" id="WP_190938892.1">
    <property type="nucleotide sequence ID" value="NZ_JACJSI010000001.1"/>
</dbReference>
<keyword evidence="2 5" id="KW-0812">Transmembrane</keyword>
<keyword evidence="7" id="KW-1185">Reference proteome</keyword>
<evidence type="ECO:0000313" key="6">
    <source>
        <dbReference type="EMBL" id="MBD2528222.1"/>
    </source>
</evidence>
<evidence type="ECO:0000256" key="3">
    <source>
        <dbReference type="ARBA" id="ARBA00022989"/>
    </source>
</evidence>
<feature type="transmembrane region" description="Helical" evidence="5">
    <location>
        <begin position="40"/>
        <end position="63"/>
    </location>
</feature>
<dbReference type="PANTHER" id="PTHR10361">
    <property type="entry name" value="SODIUM-BILE ACID COTRANSPORTER"/>
    <property type="match status" value="1"/>
</dbReference>
<dbReference type="InterPro" id="IPR004710">
    <property type="entry name" value="Bilac:Na_transpt"/>
</dbReference>
<keyword evidence="3 5" id="KW-1133">Transmembrane helix</keyword>
<protein>
    <submittedName>
        <fullName evidence="6">Bile acid:sodium symporter family protein</fullName>
    </submittedName>
</protein>
<feature type="transmembrane region" description="Helical" evidence="5">
    <location>
        <begin position="172"/>
        <end position="189"/>
    </location>
</feature>
<keyword evidence="4 5" id="KW-0472">Membrane</keyword>
<feature type="transmembrane region" description="Helical" evidence="5">
    <location>
        <begin position="96"/>
        <end position="120"/>
    </location>
</feature>
<dbReference type="InterPro" id="IPR002657">
    <property type="entry name" value="BilAc:Na_symport/Acr3"/>
</dbReference>
<name>A0ABR8DHL3_9NOSO</name>
<dbReference type="EMBL" id="JACJSI010000001">
    <property type="protein sequence ID" value="MBD2528222.1"/>
    <property type="molecule type" value="Genomic_DNA"/>
</dbReference>
<dbReference type="Gene3D" id="1.20.1530.20">
    <property type="match status" value="1"/>
</dbReference>
<dbReference type="PANTHER" id="PTHR10361:SF24">
    <property type="entry name" value="P3 PROTEIN"/>
    <property type="match status" value="1"/>
</dbReference>
<evidence type="ECO:0000256" key="5">
    <source>
        <dbReference type="SAM" id="Phobius"/>
    </source>
</evidence>
<sequence length="292" mass="30928">MEANFLTAVFLPLALFIIMLGMGLTLTLEDFKRVVTYPKAVLIGLVAQLIVLPIVGFGIASVFPLDPQLAVGVMILAACPGGPTSNMITFLAGGDVALSVTLTAISSLITVFTIPLVVNFSMQRFLGEGTTLQLPFLSTVLQIAVITLLPVAIGMIAKQYAPGLADKADKPVKWLSLFFLAVVITGVLLRERNNFISYVIDVGWATLVLNVVTMALGFAIATLTRLGEKSVTAITIEVGIQNGTLAIAIASTPTLLNSPTMAIPGAIYSLLMFVTGAGFSWWASRRQSLLKA</sequence>
<gene>
    <name evidence="6" type="ORF">H6G97_01105</name>
</gene>
<feature type="transmembrane region" description="Helical" evidence="5">
    <location>
        <begin position="195"/>
        <end position="219"/>
    </location>
</feature>
<evidence type="ECO:0000256" key="2">
    <source>
        <dbReference type="ARBA" id="ARBA00022692"/>
    </source>
</evidence>
<accession>A0ABR8DHL3</accession>
<evidence type="ECO:0000256" key="4">
    <source>
        <dbReference type="ARBA" id="ARBA00023136"/>
    </source>
</evidence>
<reference evidence="6 7" key="1">
    <citation type="journal article" date="2020" name="ISME J.">
        <title>Comparative genomics reveals insights into cyanobacterial evolution and habitat adaptation.</title>
        <authorList>
            <person name="Chen M.Y."/>
            <person name="Teng W.K."/>
            <person name="Zhao L."/>
            <person name="Hu C.X."/>
            <person name="Zhou Y.K."/>
            <person name="Han B.P."/>
            <person name="Song L.R."/>
            <person name="Shu W.S."/>
        </authorList>
    </citation>
    <scope>NUCLEOTIDE SEQUENCE [LARGE SCALE GENOMIC DNA]</scope>
    <source>
        <strain evidence="6 7">FACHB-838</strain>
    </source>
</reference>
<feature type="transmembrane region" description="Helical" evidence="5">
    <location>
        <begin position="262"/>
        <end position="283"/>
    </location>
</feature>
<dbReference type="Pfam" id="PF01758">
    <property type="entry name" value="SBF"/>
    <property type="match status" value="1"/>
</dbReference>
<feature type="transmembrane region" description="Helical" evidence="5">
    <location>
        <begin position="6"/>
        <end position="28"/>
    </location>
</feature>
<dbReference type="Proteomes" id="UP000623440">
    <property type="component" value="Unassembled WGS sequence"/>
</dbReference>
<evidence type="ECO:0000313" key="7">
    <source>
        <dbReference type="Proteomes" id="UP000623440"/>
    </source>
</evidence>
<feature type="transmembrane region" description="Helical" evidence="5">
    <location>
        <begin position="140"/>
        <end position="160"/>
    </location>
</feature>
<comment type="caution">
    <text evidence="6">The sequence shown here is derived from an EMBL/GenBank/DDBJ whole genome shotgun (WGS) entry which is preliminary data.</text>
</comment>
<evidence type="ECO:0000256" key="1">
    <source>
        <dbReference type="ARBA" id="ARBA00004141"/>
    </source>
</evidence>
<organism evidence="6 7">
    <name type="scientific">Nostoc flagelliforme FACHB-838</name>
    <dbReference type="NCBI Taxonomy" id="2692904"/>
    <lineage>
        <taxon>Bacteria</taxon>
        <taxon>Bacillati</taxon>
        <taxon>Cyanobacteriota</taxon>
        <taxon>Cyanophyceae</taxon>
        <taxon>Nostocales</taxon>
        <taxon>Nostocaceae</taxon>
        <taxon>Nostoc</taxon>
    </lineage>
</organism>